<dbReference type="PROSITE" id="PS00086">
    <property type="entry name" value="CYTOCHROME_P450"/>
    <property type="match status" value="1"/>
</dbReference>
<organism evidence="8 9">
    <name type="scientific">Clonostachys byssicola</name>
    <dbReference type="NCBI Taxonomy" id="160290"/>
    <lineage>
        <taxon>Eukaryota</taxon>
        <taxon>Fungi</taxon>
        <taxon>Dikarya</taxon>
        <taxon>Ascomycota</taxon>
        <taxon>Pezizomycotina</taxon>
        <taxon>Sordariomycetes</taxon>
        <taxon>Hypocreomycetidae</taxon>
        <taxon>Hypocreales</taxon>
        <taxon>Bionectriaceae</taxon>
        <taxon>Clonostachys</taxon>
    </lineage>
</organism>
<dbReference type="InterPro" id="IPR050121">
    <property type="entry name" value="Cytochrome_P450_monoxygenase"/>
</dbReference>
<dbReference type="CDD" id="cd11060">
    <property type="entry name" value="CYP57A1-like"/>
    <property type="match status" value="1"/>
</dbReference>
<evidence type="ECO:0000256" key="4">
    <source>
        <dbReference type="ARBA" id="ARBA00023004"/>
    </source>
</evidence>
<name>A0A9N9XWX9_9HYPO</name>
<evidence type="ECO:0000256" key="1">
    <source>
        <dbReference type="ARBA" id="ARBA00001971"/>
    </source>
</evidence>
<dbReference type="PRINTS" id="PR00385">
    <property type="entry name" value="P450"/>
</dbReference>
<dbReference type="GO" id="GO:0020037">
    <property type="term" value="F:heme binding"/>
    <property type="evidence" value="ECO:0007669"/>
    <property type="project" value="InterPro"/>
</dbReference>
<evidence type="ECO:0000313" key="9">
    <source>
        <dbReference type="Proteomes" id="UP000754883"/>
    </source>
</evidence>
<keyword evidence="7" id="KW-0472">Membrane</keyword>
<sequence>MLSNLVFSNVWMLLALPAFYWLGWIIYTIAFHPLRKIPGPFLAIISRLWYMRKIWTEDVEKDERALHAKYGPLVRIAPNEISCSDPEAFSAIYRFSNALDKAQFYEPFNTTGFSPHGDIFSCQSDKKHGQRRRIISNIYSMTNVAKSEEYIDTCSDLLTERLSQFADSGKPCDLGEWLHCFDMEPSPSYTVSRYTFDIIGELFYGRAFGFIDEGKDQNDWIKSLDKMIPFVCLMGVAPPILRPLLGVGCMLSQAGKEIAKGVYVTTLEIIMDAADLLATSKNIGESSARLMEEAYASRLEAPRTDMAQQIFAIYENNGEKVDYRWGDVEQESYGALFAGSDTTAIAFRSLFYHLMHNPEVRSRLETEIDQAVDEGRLTMPVAYKQASQLPYLCACIKEALRIWPGAQLSLPRTVPPEGMDLCGQFIPGGYVVGINAAVMHFDKKVFGQDADDFNPDRWMDPARANYMDKYMMAFGGGTRTCLGKNIAMIELHKLSPQLIRNFRFEFYDQDKTRWHTRNTFFARQEGVVVRVKHRKH</sequence>
<feature type="transmembrane region" description="Helical" evidence="7">
    <location>
        <begin position="6"/>
        <end position="27"/>
    </location>
</feature>
<keyword evidence="7" id="KW-0812">Transmembrane</keyword>
<evidence type="ECO:0000256" key="5">
    <source>
        <dbReference type="PIRSR" id="PIRSR602401-1"/>
    </source>
</evidence>
<dbReference type="GO" id="GO:0004497">
    <property type="term" value="F:monooxygenase activity"/>
    <property type="evidence" value="ECO:0007669"/>
    <property type="project" value="UniProtKB-KW"/>
</dbReference>
<comment type="cofactor">
    <cofactor evidence="1 5">
        <name>heme</name>
        <dbReference type="ChEBI" id="CHEBI:30413"/>
    </cofactor>
</comment>
<keyword evidence="7" id="KW-1133">Transmembrane helix</keyword>
<comment type="similarity">
    <text evidence="6">Belongs to the cytochrome P450 family.</text>
</comment>
<reference evidence="8" key="1">
    <citation type="submission" date="2021-10" db="EMBL/GenBank/DDBJ databases">
        <authorList>
            <person name="Piombo E."/>
        </authorList>
    </citation>
    <scope>NUCLEOTIDE SEQUENCE</scope>
</reference>
<dbReference type="InterPro" id="IPR002401">
    <property type="entry name" value="Cyt_P450_E_grp-I"/>
</dbReference>
<dbReference type="Proteomes" id="UP000754883">
    <property type="component" value="Unassembled WGS sequence"/>
</dbReference>
<evidence type="ECO:0000256" key="3">
    <source>
        <dbReference type="ARBA" id="ARBA00022723"/>
    </source>
</evidence>
<dbReference type="OrthoDB" id="3934656at2759"/>
<dbReference type="GO" id="GO:0016705">
    <property type="term" value="F:oxidoreductase activity, acting on paired donors, with incorporation or reduction of molecular oxygen"/>
    <property type="evidence" value="ECO:0007669"/>
    <property type="project" value="InterPro"/>
</dbReference>
<gene>
    <name evidence="8" type="ORF">CBYS24578_00013265</name>
</gene>
<dbReference type="InterPro" id="IPR001128">
    <property type="entry name" value="Cyt_P450"/>
</dbReference>
<keyword evidence="6" id="KW-0560">Oxidoreductase</keyword>
<keyword evidence="3 5" id="KW-0479">Metal-binding</keyword>
<keyword evidence="2 5" id="KW-0349">Heme</keyword>
<keyword evidence="9" id="KW-1185">Reference proteome</keyword>
<dbReference type="GO" id="GO:0005506">
    <property type="term" value="F:iron ion binding"/>
    <property type="evidence" value="ECO:0007669"/>
    <property type="project" value="InterPro"/>
</dbReference>
<evidence type="ECO:0000256" key="7">
    <source>
        <dbReference type="SAM" id="Phobius"/>
    </source>
</evidence>
<dbReference type="SUPFAM" id="SSF48264">
    <property type="entry name" value="Cytochrome P450"/>
    <property type="match status" value="1"/>
</dbReference>
<proteinExistence type="inferred from homology"/>
<keyword evidence="6" id="KW-0503">Monooxygenase</keyword>
<feature type="binding site" description="axial binding residue" evidence="5">
    <location>
        <position position="481"/>
    </location>
    <ligand>
        <name>heme</name>
        <dbReference type="ChEBI" id="CHEBI:30413"/>
    </ligand>
    <ligandPart>
        <name>Fe</name>
        <dbReference type="ChEBI" id="CHEBI:18248"/>
    </ligandPart>
</feature>
<dbReference type="Gene3D" id="1.10.630.10">
    <property type="entry name" value="Cytochrome P450"/>
    <property type="match status" value="1"/>
</dbReference>
<dbReference type="AlphaFoldDB" id="A0A9N9XWX9"/>
<evidence type="ECO:0000256" key="2">
    <source>
        <dbReference type="ARBA" id="ARBA00022617"/>
    </source>
</evidence>
<dbReference type="InterPro" id="IPR017972">
    <property type="entry name" value="Cyt_P450_CS"/>
</dbReference>
<evidence type="ECO:0000313" key="8">
    <source>
        <dbReference type="EMBL" id="CAG9982459.1"/>
    </source>
</evidence>
<protein>
    <submittedName>
        <fullName evidence="8">Uncharacterized protein</fullName>
    </submittedName>
</protein>
<dbReference type="PRINTS" id="PR00463">
    <property type="entry name" value="EP450I"/>
</dbReference>
<dbReference type="Pfam" id="PF00067">
    <property type="entry name" value="p450"/>
    <property type="match status" value="1"/>
</dbReference>
<evidence type="ECO:0000256" key="6">
    <source>
        <dbReference type="RuleBase" id="RU000461"/>
    </source>
</evidence>
<accession>A0A9N9XWX9</accession>
<keyword evidence="4 5" id="KW-0408">Iron</keyword>
<dbReference type="EMBL" id="CABFNO020001340">
    <property type="protein sequence ID" value="CAG9982459.1"/>
    <property type="molecule type" value="Genomic_DNA"/>
</dbReference>
<dbReference type="PANTHER" id="PTHR24305:SF229">
    <property type="entry name" value="P450, PUTATIVE (EUROFUNG)-RELATED"/>
    <property type="match status" value="1"/>
</dbReference>
<dbReference type="InterPro" id="IPR036396">
    <property type="entry name" value="Cyt_P450_sf"/>
</dbReference>
<comment type="caution">
    <text evidence="8">The sequence shown here is derived from an EMBL/GenBank/DDBJ whole genome shotgun (WGS) entry which is preliminary data.</text>
</comment>
<dbReference type="PANTHER" id="PTHR24305">
    <property type="entry name" value="CYTOCHROME P450"/>
    <property type="match status" value="1"/>
</dbReference>